<protein>
    <submittedName>
        <fullName evidence="2">Arylsulfatase A-like enzyme</fullName>
    </submittedName>
</protein>
<proteinExistence type="predicted"/>
<accession>A0A7X5ZD02</accession>
<gene>
    <name evidence="2" type="ORF">FHU31_002547</name>
</gene>
<evidence type="ECO:0000259" key="1">
    <source>
        <dbReference type="Pfam" id="PF00884"/>
    </source>
</evidence>
<dbReference type="Pfam" id="PF00884">
    <property type="entry name" value="Sulfatase"/>
    <property type="match status" value="1"/>
</dbReference>
<dbReference type="Proteomes" id="UP000547444">
    <property type="component" value="Unassembled WGS sequence"/>
</dbReference>
<evidence type="ECO:0000313" key="3">
    <source>
        <dbReference type="Proteomes" id="UP000547444"/>
    </source>
</evidence>
<organism evidence="2 3">
    <name type="scientific">Mycolicibacterium fluoranthenivorans</name>
    <dbReference type="NCBI Taxonomy" id="258505"/>
    <lineage>
        <taxon>Bacteria</taxon>
        <taxon>Bacillati</taxon>
        <taxon>Actinomycetota</taxon>
        <taxon>Actinomycetes</taxon>
        <taxon>Mycobacteriales</taxon>
        <taxon>Mycobacteriaceae</taxon>
        <taxon>Mycolicibacterium</taxon>
    </lineage>
</organism>
<dbReference type="InterPro" id="IPR000917">
    <property type="entry name" value="Sulfatase_N"/>
</dbReference>
<dbReference type="InterPro" id="IPR017850">
    <property type="entry name" value="Alkaline_phosphatase_core_sf"/>
</dbReference>
<sequence>MPTGPHLYLGRYARVWRSQAARPTSKAVYEWIDTPTIIEHYGRRGYLVHGVGGVQFFDPRNEANFLPALFDSFEYCGPSAGQAIEDGPVAFTAHALETAVAKMNGTVPFFLFANLSETHYPYHSPGCSDDEATRDALRIMQLSEGEKRYPAIAEGRLIELLQPARTRQRESLRWIDTMLGRVLDILLNAEMPTLIVVCADHGESFGEGGLVGHGHPAPEVMTVPMWAGLVGPTH</sequence>
<dbReference type="EMBL" id="JAANOW010000001">
    <property type="protein sequence ID" value="NIH95591.1"/>
    <property type="molecule type" value="Genomic_DNA"/>
</dbReference>
<comment type="caution">
    <text evidence="2">The sequence shown here is derived from an EMBL/GenBank/DDBJ whole genome shotgun (WGS) entry which is preliminary data.</text>
</comment>
<dbReference type="Gene3D" id="3.40.720.10">
    <property type="entry name" value="Alkaline Phosphatase, subunit A"/>
    <property type="match status" value="1"/>
</dbReference>
<keyword evidence="3" id="KW-1185">Reference proteome</keyword>
<dbReference type="SUPFAM" id="SSF53649">
    <property type="entry name" value="Alkaline phosphatase-like"/>
    <property type="match status" value="1"/>
</dbReference>
<name>A0A7X5ZD02_9MYCO</name>
<evidence type="ECO:0000313" key="2">
    <source>
        <dbReference type="EMBL" id="NIH95591.1"/>
    </source>
</evidence>
<dbReference type="AlphaFoldDB" id="A0A7X5ZD02"/>
<reference evidence="2 3" key="1">
    <citation type="submission" date="2020-03" db="EMBL/GenBank/DDBJ databases">
        <title>Sequencing the genomes of 1000 actinobacteria strains.</title>
        <authorList>
            <person name="Klenk H.-P."/>
        </authorList>
    </citation>
    <scope>NUCLEOTIDE SEQUENCE [LARGE SCALE GENOMIC DNA]</scope>
    <source>
        <strain evidence="2 3">DSM 44556</strain>
    </source>
</reference>
<feature type="domain" description="Sulfatase N-terminal" evidence="1">
    <location>
        <begin position="29"/>
        <end position="217"/>
    </location>
</feature>